<reference evidence="1 2" key="1">
    <citation type="journal article" date="2019" name="Commun. Biol.">
        <title>The bagworm genome reveals a unique fibroin gene that provides high tensile strength.</title>
        <authorList>
            <person name="Kono N."/>
            <person name="Nakamura H."/>
            <person name="Ohtoshi R."/>
            <person name="Tomita M."/>
            <person name="Numata K."/>
            <person name="Arakawa K."/>
        </authorList>
    </citation>
    <scope>NUCLEOTIDE SEQUENCE [LARGE SCALE GENOMIC DNA]</scope>
</reference>
<dbReference type="EMBL" id="BGZK01000294">
    <property type="protein sequence ID" value="GBP34774.1"/>
    <property type="molecule type" value="Genomic_DNA"/>
</dbReference>
<name>A0A4C1VA45_EUMVA</name>
<proteinExistence type="predicted"/>
<gene>
    <name evidence="1" type="ORF">EVAR_21838_1</name>
</gene>
<sequence>MYIRTRLLEESIFSSLPHYSDTYEPAKRFGENCTNVAAPVYVLHCILCNTDDRLMDNSLGLLLLNTMMLNNPHRHSTLHGNFYPVLLYGRSLQHLPLERWENHIEHNEGHT</sequence>
<evidence type="ECO:0000313" key="2">
    <source>
        <dbReference type="Proteomes" id="UP000299102"/>
    </source>
</evidence>
<dbReference type="AlphaFoldDB" id="A0A4C1VA45"/>
<comment type="caution">
    <text evidence="1">The sequence shown here is derived from an EMBL/GenBank/DDBJ whole genome shotgun (WGS) entry which is preliminary data.</text>
</comment>
<evidence type="ECO:0000313" key="1">
    <source>
        <dbReference type="EMBL" id="GBP34774.1"/>
    </source>
</evidence>
<protein>
    <submittedName>
        <fullName evidence="1">Uncharacterized protein</fullName>
    </submittedName>
</protein>
<keyword evidence="2" id="KW-1185">Reference proteome</keyword>
<dbReference type="Proteomes" id="UP000299102">
    <property type="component" value="Unassembled WGS sequence"/>
</dbReference>
<accession>A0A4C1VA45</accession>
<organism evidence="1 2">
    <name type="scientific">Eumeta variegata</name>
    <name type="common">Bagworm moth</name>
    <name type="synonym">Eumeta japonica</name>
    <dbReference type="NCBI Taxonomy" id="151549"/>
    <lineage>
        <taxon>Eukaryota</taxon>
        <taxon>Metazoa</taxon>
        <taxon>Ecdysozoa</taxon>
        <taxon>Arthropoda</taxon>
        <taxon>Hexapoda</taxon>
        <taxon>Insecta</taxon>
        <taxon>Pterygota</taxon>
        <taxon>Neoptera</taxon>
        <taxon>Endopterygota</taxon>
        <taxon>Lepidoptera</taxon>
        <taxon>Glossata</taxon>
        <taxon>Ditrysia</taxon>
        <taxon>Tineoidea</taxon>
        <taxon>Psychidae</taxon>
        <taxon>Oiketicinae</taxon>
        <taxon>Eumeta</taxon>
    </lineage>
</organism>